<keyword evidence="2" id="KW-0812">Transmembrane</keyword>
<feature type="transmembrane region" description="Helical" evidence="2">
    <location>
        <begin position="399"/>
        <end position="422"/>
    </location>
</feature>
<dbReference type="InterPro" id="IPR029052">
    <property type="entry name" value="Metallo-depent_PP-like"/>
</dbReference>
<sequence length="587" mass="64242">MSARGADTPAQAERPREITPAELGFTPQPAVRWLAPGVLVATGVKALLATIFGAYADKRELQGSLPARVYRHGDDETGEVWFDFVADLGDGFNATYTVASLLAADELDVPSAGKLPRGEMLIMGGDQVYPAASVTAYRNRTKGVYAAALPHVDGKRPTLYALPGNHDWYDGLTAFLRVFAQGRPFGGWDTAQTRSYFAIQLPQRWWLFALDTQFDDHIDAPQLAYFTEAAKQLREGDSVILCTPSPSWVDAHTSRGAEAWDTIEYFDTTIVRPAGATIRVMLSGDKHHYSRYAERGGGRQEVTCGLGGGYLTTTDELPESVVLPPPTTRIRAAGPSTRYDLAARYPEKRQSRRFAAGILRLPFRNPGFWGVAGIIQSLIVLAVLYGLAGPFGDRPRGFFALVASWTPAVLLAVLVVVGWVAFARLDLRTSRLRGTVFGVAHAAVHLGLSLAWGLLITELYRDVIPDDVLSNWVSFVVILVGLPTVLGLVHSEVVAVYLMIASRFGINLNELMAGQSIEDHKGFLRMHIAADGTLRIYPIKVEKVCRRWVADPDGAPGDPLLRPHGVQLRPQLIEDPVVVTPRDEPNR</sequence>
<dbReference type="SUPFAM" id="SSF56300">
    <property type="entry name" value="Metallo-dependent phosphatases"/>
    <property type="match status" value="1"/>
</dbReference>
<proteinExistence type="predicted"/>
<feature type="transmembrane region" description="Helical" evidence="2">
    <location>
        <begin position="475"/>
        <end position="500"/>
    </location>
</feature>
<dbReference type="STRING" id="1111738.GCA_000427905_02281"/>
<reference evidence="4" key="1">
    <citation type="submission" date="2018-05" db="EMBL/GenBank/DDBJ databases">
        <authorList>
            <person name="Lanie J.A."/>
            <person name="Ng W.-L."/>
            <person name="Kazmierczak K.M."/>
            <person name="Andrzejewski T.M."/>
            <person name="Davidsen T.M."/>
            <person name="Wayne K.J."/>
            <person name="Tettelin H."/>
            <person name="Glass J.I."/>
            <person name="Rusch D."/>
            <person name="Podicherti R."/>
            <person name="Tsui H.-C.T."/>
            <person name="Winkler M.E."/>
        </authorList>
    </citation>
    <scope>NUCLEOTIDE SEQUENCE</scope>
    <source>
        <strain evidence="4">ZC4RG45</strain>
    </source>
</reference>
<dbReference type="PANTHER" id="PTHR34211:SF3">
    <property type="entry name" value="CALCINEURIN-LIKE METALLO-PHOSPHOESTERASE SUPERFAMILY PROTEIN"/>
    <property type="match status" value="1"/>
</dbReference>
<dbReference type="AlphaFoldDB" id="A0A2W4JIW0"/>
<feature type="transmembrane region" description="Helical" evidence="2">
    <location>
        <begin position="434"/>
        <end position="455"/>
    </location>
</feature>
<protein>
    <submittedName>
        <fullName evidence="4">Metallophosphoesterase</fullName>
    </submittedName>
</protein>
<dbReference type="EMBL" id="QGUI01000284">
    <property type="protein sequence ID" value="PZM97845.1"/>
    <property type="molecule type" value="Genomic_DNA"/>
</dbReference>
<feature type="transmembrane region" description="Helical" evidence="2">
    <location>
        <begin position="368"/>
        <end position="387"/>
    </location>
</feature>
<dbReference type="Gene3D" id="3.60.21.10">
    <property type="match status" value="1"/>
</dbReference>
<evidence type="ECO:0000256" key="2">
    <source>
        <dbReference type="SAM" id="Phobius"/>
    </source>
</evidence>
<dbReference type="Proteomes" id="UP000249324">
    <property type="component" value="Unassembled WGS sequence"/>
</dbReference>
<keyword evidence="2" id="KW-1133">Transmembrane helix</keyword>
<organism evidence="4">
    <name type="scientific">Thermocrispum agreste</name>
    <dbReference type="NCBI Taxonomy" id="37925"/>
    <lineage>
        <taxon>Bacteria</taxon>
        <taxon>Bacillati</taxon>
        <taxon>Actinomycetota</taxon>
        <taxon>Actinomycetes</taxon>
        <taxon>Pseudonocardiales</taxon>
        <taxon>Pseudonocardiaceae</taxon>
        <taxon>Thermocrispum</taxon>
    </lineage>
</organism>
<evidence type="ECO:0000313" key="4">
    <source>
        <dbReference type="EMBL" id="PZM97845.1"/>
    </source>
</evidence>
<gene>
    <name evidence="3" type="ORF">DIU77_004770</name>
    <name evidence="4" type="ORF">DIU77_08725</name>
</gene>
<evidence type="ECO:0000256" key="1">
    <source>
        <dbReference type="SAM" id="MobiDB-lite"/>
    </source>
</evidence>
<feature type="transmembrane region" description="Helical" evidence="2">
    <location>
        <begin position="33"/>
        <end position="56"/>
    </location>
</feature>
<evidence type="ECO:0000313" key="5">
    <source>
        <dbReference type="Proteomes" id="UP000249324"/>
    </source>
</evidence>
<keyword evidence="2" id="KW-0472">Membrane</keyword>
<dbReference type="PANTHER" id="PTHR34211">
    <property type="entry name" value="CALCINEURIN-LIKE METALLO-PHOSPHOESTERASE SUPERFAMILY PROTEIN"/>
    <property type="match status" value="1"/>
</dbReference>
<evidence type="ECO:0000313" key="3">
    <source>
        <dbReference type="EMBL" id="MFO7191535.1"/>
    </source>
</evidence>
<dbReference type="EMBL" id="QGUI02000035">
    <property type="protein sequence ID" value="MFO7191535.1"/>
    <property type="molecule type" value="Genomic_DNA"/>
</dbReference>
<reference evidence="3" key="2">
    <citation type="submission" date="2018-05" db="EMBL/GenBank/DDBJ databases">
        <authorList>
            <person name="Moura L."/>
            <person name="Setubal J.C."/>
        </authorList>
    </citation>
    <scope>NUCLEOTIDE SEQUENCE</scope>
    <source>
        <strain evidence="3">ZC4RG45</strain>
    </source>
</reference>
<reference evidence="3 5" key="3">
    <citation type="journal article" date="2021" name="BMC Genomics">
        <title>Genome-resolved metagenome and metatranscriptome analyses of thermophilic composting reveal key bacterial players and their metabolic interactions.</title>
        <authorList>
            <person name="Braga L.P.P."/>
            <person name="Pereira R.V."/>
            <person name="Martins L.F."/>
            <person name="Moura L.M.S."/>
            <person name="Sanchez F.B."/>
            <person name="Patane J.S.L."/>
            <person name="da Silva A.M."/>
            <person name="Setubal J.C."/>
        </authorList>
    </citation>
    <scope>NUCLEOTIDE SEQUENCE [LARGE SCALE GENOMIC DNA]</scope>
    <source>
        <strain evidence="3">ZC4RG45</strain>
    </source>
</reference>
<accession>A0A2W4JIW0</accession>
<name>A0A2W4JIW0_9PSEU</name>
<reference evidence="3" key="4">
    <citation type="submission" date="2023-08" db="EMBL/GenBank/DDBJ databases">
        <authorList>
            <person name="Guima S.E.S."/>
            <person name="Martins L.F."/>
            <person name="Silva A.M."/>
            <person name="Setubal J.C."/>
        </authorList>
    </citation>
    <scope>NUCLEOTIDE SEQUENCE</scope>
    <source>
        <strain evidence="3">ZC4RG45</strain>
    </source>
</reference>
<feature type="region of interest" description="Disordered" evidence="1">
    <location>
        <begin position="1"/>
        <end position="22"/>
    </location>
</feature>
<comment type="caution">
    <text evidence="4">The sequence shown here is derived from an EMBL/GenBank/DDBJ whole genome shotgun (WGS) entry which is preliminary data.</text>
</comment>